<dbReference type="Pfam" id="PF13606">
    <property type="entry name" value="Ank_3"/>
    <property type="match status" value="1"/>
</dbReference>
<dbReference type="InterPro" id="IPR036770">
    <property type="entry name" value="Ankyrin_rpt-contain_sf"/>
</dbReference>
<dbReference type="Proteomes" id="UP001153069">
    <property type="component" value="Unassembled WGS sequence"/>
</dbReference>
<organism evidence="2 3">
    <name type="scientific">Seminavis robusta</name>
    <dbReference type="NCBI Taxonomy" id="568900"/>
    <lineage>
        <taxon>Eukaryota</taxon>
        <taxon>Sar</taxon>
        <taxon>Stramenopiles</taxon>
        <taxon>Ochrophyta</taxon>
        <taxon>Bacillariophyta</taxon>
        <taxon>Bacillariophyceae</taxon>
        <taxon>Bacillariophycidae</taxon>
        <taxon>Naviculales</taxon>
        <taxon>Naviculaceae</taxon>
        <taxon>Seminavis</taxon>
    </lineage>
</organism>
<evidence type="ECO:0000256" key="1">
    <source>
        <dbReference type="SAM" id="MobiDB-lite"/>
    </source>
</evidence>
<dbReference type="SUPFAM" id="SSF48403">
    <property type="entry name" value="Ankyrin repeat"/>
    <property type="match status" value="1"/>
</dbReference>
<dbReference type="Gene3D" id="1.25.40.20">
    <property type="entry name" value="Ankyrin repeat-containing domain"/>
    <property type="match status" value="1"/>
</dbReference>
<evidence type="ECO:0000313" key="2">
    <source>
        <dbReference type="EMBL" id="CAB9521964.1"/>
    </source>
</evidence>
<sequence>MNSRSSHPPTLRIKRLLSELTSSQKSESRVVAIVSELIDYFAQSHLLALTPSYLYLTGKPKTGATPLHLFLDQGRVDNADFLEEFCRRLSWNVFCKLLATVDTDGNLPIHYACRYCSAPVIDFLFQQQPNLLMHQGTSSQFEMPFVEAMKRLRHQVPVTTLRKMLQVCPGAAVDASILPYAIYNSFPVDLLDAIANEFPTTNFFKLDLPGNGCFTPVTLDLSRVLCKVLPKVSILHLKVNDWESVAFNLFAQTLGTQAHDTIAEIAYLTLPSRTGREDIYRCIENLVVSLAPNTSLKRAHLFTVDQLSVLPWACILDRCFHAVDGAYANRENVVIREARPRETFGGFWEYSLRPCATNQQSSLHLNFQRFNSPWDNDTQEGIQIFLSAKGFQSLTSLILHSGRRVAPPQKHDITGLALAALQELPRLRELRLFGFEIDYKLLFDALRENSQLQVFNTFHYKRPSDTNEPYEACIETLKLNTTLIECDPFGSSTGSRVHYYLHLNRMGRSRVRNSDIIPTEVWIQLLLAVESDEYLSAQEERVRQSLWCGLMRENPGLWCHGTGRVVREHISILSGRRLDPYSRHTRTLDWMVPPPSGFASPLRRPKPRRSRRLKQKEKLP</sequence>
<reference evidence="2" key="1">
    <citation type="submission" date="2020-06" db="EMBL/GenBank/DDBJ databases">
        <authorList>
            <consortium name="Plant Systems Biology data submission"/>
        </authorList>
    </citation>
    <scope>NUCLEOTIDE SEQUENCE</scope>
    <source>
        <strain evidence="2">D6</strain>
    </source>
</reference>
<evidence type="ECO:0000313" key="3">
    <source>
        <dbReference type="Proteomes" id="UP001153069"/>
    </source>
</evidence>
<dbReference type="AlphaFoldDB" id="A0A9N8EKX3"/>
<dbReference type="SUPFAM" id="SSF52047">
    <property type="entry name" value="RNI-like"/>
    <property type="match status" value="1"/>
</dbReference>
<gene>
    <name evidence="2" type="ORF">SEMRO_1254_G256420.1</name>
</gene>
<dbReference type="EMBL" id="CAICTM010001252">
    <property type="protein sequence ID" value="CAB9521964.1"/>
    <property type="molecule type" value="Genomic_DNA"/>
</dbReference>
<feature type="region of interest" description="Disordered" evidence="1">
    <location>
        <begin position="594"/>
        <end position="620"/>
    </location>
</feature>
<keyword evidence="3" id="KW-1185">Reference proteome</keyword>
<protein>
    <submittedName>
        <fullName evidence="2">Uncharacterized protein</fullName>
    </submittedName>
</protein>
<proteinExistence type="predicted"/>
<dbReference type="InterPro" id="IPR002110">
    <property type="entry name" value="Ankyrin_rpt"/>
</dbReference>
<name>A0A9N8EKX3_9STRA</name>
<accession>A0A9N8EKX3</accession>
<comment type="caution">
    <text evidence="2">The sequence shown here is derived from an EMBL/GenBank/DDBJ whole genome shotgun (WGS) entry which is preliminary data.</text>
</comment>
<feature type="compositionally biased region" description="Basic residues" evidence="1">
    <location>
        <begin position="603"/>
        <end position="620"/>
    </location>
</feature>